<name>A0AAN9LPC8_CANGL</name>
<sequence length="174" mass="18532">MVADHVLEEDASFSETLDAPPNSPYFTEIFESVSPDETRTCSRPGGGGTAASMTSAGFASVEEVQVANRDNGESAICSGGARGLQRPNLRVRRFQGAAGGVASMRQMWIQEYVDDGKGEGSSSQNSTKRQKHSGSLASDVQPNTLSLVVSRLLSAPGPVFESCMHSDRLKLNYT</sequence>
<accession>A0AAN9LPC8</accession>
<feature type="compositionally biased region" description="Polar residues" evidence="1">
    <location>
        <begin position="120"/>
        <end position="138"/>
    </location>
</feature>
<evidence type="ECO:0000256" key="1">
    <source>
        <dbReference type="SAM" id="MobiDB-lite"/>
    </source>
</evidence>
<evidence type="ECO:0000313" key="2">
    <source>
        <dbReference type="EMBL" id="KAK7339341.1"/>
    </source>
</evidence>
<organism evidence="2 3">
    <name type="scientific">Canavalia gladiata</name>
    <name type="common">Sword bean</name>
    <name type="synonym">Dolichos gladiatus</name>
    <dbReference type="NCBI Taxonomy" id="3824"/>
    <lineage>
        <taxon>Eukaryota</taxon>
        <taxon>Viridiplantae</taxon>
        <taxon>Streptophyta</taxon>
        <taxon>Embryophyta</taxon>
        <taxon>Tracheophyta</taxon>
        <taxon>Spermatophyta</taxon>
        <taxon>Magnoliopsida</taxon>
        <taxon>eudicotyledons</taxon>
        <taxon>Gunneridae</taxon>
        <taxon>Pentapetalae</taxon>
        <taxon>rosids</taxon>
        <taxon>fabids</taxon>
        <taxon>Fabales</taxon>
        <taxon>Fabaceae</taxon>
        <taxon>Papilionoideae</taxon>
        <taxon>50 kb inversion clade</taxon>
        <taxon>NPAAA clade</taxon>
        <taxon>indigoferoid/millettioid clade</taxon>
        <taxon>Phaseoleae</taxon>
        <taxon>Canavalia</taxon>
    </lineage>
</organism>
<keyword evidence="3" id="KW-1185">Reference proteome</keyword>
<reference evidence="2 3" key="1">
    <citation type="submission" date="2024-01" db="EMBL/GenBank/DDBJ databases">
        <title>The genomes of 5 underutilized Papilionoideae crops provide insights into root nodulation and disease resistanc.</title>
        <authorList>
            <person name="Jiang F."/>
        </authorList>
    </citation>
    <scope>NUCLEOTIDE SEQUENCE [LARGE SCALE GENOMIC DNA]</scope>
    <source>
        <strain evidence="2">LVBAO_FW01</strain>
        <tissue evidence="2">Leaves</tissue>
    </source>
</reference>
<gene>
    <name evidence="2" type="ORF">VNO77_20002</name>
</gene>
<evidence type="ECO:0000313" key="3">
    <source>
        <dbReference type="Proteomes" id="UP001367508"/>
    </source>
</evidence>
<dbReference type="AlphaFoldDB" id="A0AAN9LPC8"/>
<protein>
    <submittedName>
        <fullName evidence="2">Uncharacterized protein</fullName>
    </submittedName>
</protein>
<feature type="region of interest" description="Disordered" evidence="1">
    <location>
        <begin position="1"/>
        <end position="21"/>
    </location>
</feature>
<feature type="region of interest" description="Disordered" evidence="1">
    <location>
        <begin position="115"/>
        <end position="138"/>
    </location>
</feature>
<dbReference type="Proteomes" id="UP001367508">
    <property type="component" value="Unassembled WGS sequence"/>
</dbReference>
<dbReference type="EMBL" id="JAYMYQ010000004">
    <property type="protein sequence ID" value="KAK7339341.1"/>
    <property type="molecule type" value="Genomic_DNA"/>
</dbReference>
<comment type="caution">
    <text evidence="2">The sequence shown here is derived from an EMBL/GenBank/DDBJ whole genome shotgun (WGS) entry which is preliminary data.</text>
</comment>
<proteinExistence type="predicted"/>